<name>A0A8H7EKJ4_9FUNG</name>
<gene>
    <name evidence="3" type="ORF">EC973_008433</name>
</gene>
<evidence type="ECO:0000313" key="4">
    <source>
        <dbReference type="Proteomes" id="UP000605846"/>
    </source>
</evidence>
<evidence type="ECO:0000313" key="3">
    <source>
        <dbReference type="EMBL" id="KAF7720461.1"/>
    </source>
</evidence>
<evidence type="ECO:0000256" key="1">
    <source>
        <dbReference type="SAM" id="MobiDB-lite"/>
    </source>
</evidence>
<reference evidence="3" key="1">
    <citation type="submission" date="2020-01" db="EMBL/GenBank/DDBJ databases">
        <title>Genome Sequencing of Three Apophysomyces-Like Fungal Strains Confirms a Novel Fungal Genus in the Mucoromycota with divergent Burkholderia-like Endosymbiotic Bacteria.</title>
        <authorList>
            <person name="Stajich J.E."/>
            <person name="Macias A.M."/>
            <person name="Carter-House D."/>
            <person name="Lovett B."/>
            <person name="Kasson L.R."/>
            <person name="Berry K."/>
            <person name="Grigoriev I."/>
            <person name="Chang Y."/>
            <person name="Spatafora J."/>
            <person name="Kasson M.T."/>
        </authorList>
    </citation>
    <scope>NUCLEOTIDE SEQUENCE</scope>
    <source>
        <strain evidence="3">NRRL A-21654</strain>
    </source>
</reference>
<dbReference type="AlphaFoldDB" id="A0A8H7EKJ4"/>
<dbReference type="OrthoDB" id="2246324at2759"/>
<protein>
    <recommendedName>
        <fullName evidence="2">Retrotransposon gag domain-containing protein</fullName>
    </recommendedName>
</protein>
<dbReference type="InterPro" id="IPR005162">
    <property type="entry name" value="Retrotrans_gag_dom"/>
</dbReference>
<keyword evidence="4" id="KW-1185">Reference proteome</keyword>
<proteinExistence type="predicted"/>
<sequence>MEDVQDDIPAPTSSVKQINLHGTASSTHADPEANLHSMVNHYQSKYNALIAHYREVLTSAGPDLLKTLLSDIQNTKAVLQQFRTLLDDERSTSGTGSVVQAVHSVSKVSPRISYRDIPVFQVRGSQVWRPKQEVFDSVEHFLHTFQKVLKAMDVDLDQDWEKWLDVAIHHDYNPWFESNLANRNYTWKQARKIFQQRFESPDHMIAMATEAYTMLMRKNETVMDYGTRFQKAYRAGGIADGQGLALRFLASLLPNIRENVQVAWHGRFGKELPQTMESVLEVAHAVSVHKRSYQHLENDDDEAHSRSGPSRRKAKHSTSSSKSSSPQHQVVGCDFHGPKAHHSTMECKLRTQQKEKTDCIYCGRPRAPGHRCKEYHDHKKAERERTANNTVRAVTRTDFTHPADDIENLDQVMTDLDIQASNS</sequence>
<feature type="region of interest" description="Disordered" evidence="1">
    <location>
        <begin position="1"/>
        <end position="30"/>
    </location>
</feature>
<dbReference type="Proteomes" id="UP000605846">
    <property type="component" value="Unassembled WGS sequence"/>
</dbReference>
<feature type="region of interest" description="Disordered" evidence="1">
    <location>
        <begin position="291"/>
        <end position="343"/>
    </location>
</feature>
<accession>A0A8H7EKJ4</accession>
<feature type="domain" description="Retrotransposon gag" evidence="2">
    <location>
        <begin position="174"/>
        <end position="237"/>
    </location>
</feature>
<organism evidence="3 4">
    <name type="scientific">Apophysomyces ossiformis</name>
    <dbReference type="NCBI Taxonomy" id="679940"/>
    <lineage>
        <taxon>Eukaryota</taxon>
        <taxon>Fungi</taxon>
        <taxon>Fungi incertae sedis</taxon>
        <taxon>Mucoromycota</taxon>
        <taxon>Mucoromycotina</taxon>
        <taxon>Mucoromycetes</taxon>
        <taxon>Mucorales</taxon>
        <taxon>Mucorineae</taxon>
        <taxon>Mucoraceae</taxon>
        <taxon>Apophysomyces</taxon>
    </lineage>
</organism>
<dbReference type="Pfam" id="PF03732">
    <property type="entry name" value="Retrotrans_gag"/>
    <property type="match status" value="1"/>
</dbReference>
<feature type="non-terminal residue" evidence="3">
    <location>
        <position position="423"/>
    </location>
</feature>
<feature type="compositionally biased region" description="Polar residues" evidence="1">
    <location>
        <begin position="11"/>
        <end position="28"/>
    </location>
</feature>
<dbReference type="EMBL" id="JABAYA010000714">
    <property type="protein sequence ID" value="KAF7720461.1"/>
    <property type="molecule type" value="Genomic_DNA"/>
</dbReference>
<comment type="caution">
    <text evidence="3">The sequence shown here is derived from an EMBL/GenBank/DDBJ whole genome shotgun (WGS) entry which is preliminary data.</text>
</comment>
<evidence type="ECO:0000259" key="2">
    <source>
        <dbReference type="Pfam" id="PF03732"/>
    </source>
</evidence>